<protein>
    <recommendedName>
        <fullName evidence="5">UBC core domain-containing protein</fullName>
    </recommendedName>
</protein>
<feature type="compositionally biased region" description="Basic residues" evidence="4">
    <location>
        <begin position="405"/>
        <end position="414"/>
    </location>
</feature>
<dbReference type="SUPFAM" id="SSF54495">
    <property type="entry name" value="UBC-like"/>
    <property type="match status" value="1"/>
</dbReference>
<dbReference type="EMBL" id="JBHFEH010000001">
    <property type="protein sequence ID" value="KAL2059648.1"/>
    <property type="molecule type" value="Genomic_DNA"/>
</dbReference>
<gene>
    <name evidence="6" type="ORF">ABVK25_000941</name>
</gene>
<dbReference type="CDD" id="cd23804">
    <property type="entry name" value="UBCc_UBE2S"/>
    <property type="match status" value="1"/>
</dbReference>
<feature type="compositionally biased region" description="Polar residues" evidence="4">
    <location>
        <begin position="286"/>
        <end position="302"/>
    </location>
</feature>
<keyword evidence="7" id="KW-1185">Reference proteome</keyword>
<dbReference type="PANTHER" id="PTHR24068">
    <property type="entry name" value="UBIQUITIN-CONJUGATING ENZYME E2"/>
    <property type="match status" value="1"/>
</dbReference>
<evidence type="ECO:0000313" key="6">
    <source>
        <dbReference type="EMBL" id="KAL2059648.1"/>
    </source>
</evidence>
<dbReference type="InterPro" id="IPR000608">
    <property type="entry name" value="UBC"/>
</dbReference>
<comment type="caution">
    <text evidence="6">The sequence shown here is derived from an EMBL/GenBank/DDBJ whole genome shotgun (WGS) entry which is preliminary data.</text>
</comment>
<dbReference type="Proteomes" id="UP001590951">
    <property type="component" value="Unassembled WGS sequence"/>
</dbReference>
<evidence type="ECO:0000313" key="7">
    <source>
        <dbReference type="Proteomes" id="UP001590951"/>
    </source>
</evidence>
<dbReference type="SMART" id="SM00212">
    <property type="entry name" value="UBCc"/>
    <property type="match status" value="1"/>
</dbReference>
<proteinExistence type="predicted"/>
<feature type="active site" description="Glycyl thioester intermediate" evidence="3">
    <location>
        <position position="96"/>
    </location>
</feature>
<dbReference type="InterPro" id="IPR023313">
    <property type="entry name" value="UBQ-conjugating_AS"/>
</dbReference>
<evidence type="ECO:0000259" key="5">
    <source>
        <dbReference type="PROSITE" id="PS50127"/>
    </source>
</evidence>
<name>A0ABR4BSN2_9LECA</name>
<keyword evidence="2" id="KW-0833">Ubl conjugation pathway</keyword>
<accession>A0ABR4BSN2</accession>
<dbReference type="Pfam" id="PF00179">
    <property type="entry name" value="UQ_con"/>
    <property type="match status" value="1"/>
</dbReference>
<evidence type="ECO:0000256" key="1">
    <source>
        <dbReference type="ARBA" id="ARBA00022679"/>
    </source>
</evidence>
<dbReference type="PROSITE" id="PS50127">
    <property type="entry name" value="UBC_2"/>
    <property type="match status" value="1"/>
</dbReference>
<feature type="domain" description="UBC core" evidence="5">
    <location>
        <begin position="4"/>
        <end position="158"/>
    </location>
</feature>
<evidence type="ECO:0000256" key="2">
    <source>
        <dbReference type="ARBA" id="ARBA00022786"/>
    </source>
</evidence>
<feature type="region of interest" description="Disordered" evidence="4">
    <location>
        <begin position="340"/>
        <end position="365"/>
    </location>
</feature>
<dbReference type="Gene3D" id="3.10.110.10">
    <property type="entry name" value="Ubiquitin Conjugating Enzyme"/>
    <property type="match status" value="1"/>
</dbReference>
<reference evidence="6 7" key="1">
    <citation type="submission" date="2024-09" db="EMBL/GenBank/DDBJ databases">
        <title>Rethinking Asexuality: The Enigmatic Case of Functional Sexual Genes in Lepraria (Stereocaulaceae).</title>
        <authorList>
            <person name="Doellman M."/>
            <person name="Sun Y."/>
            <person name="Barcenas-Pena A."/>
            <person name="Lumbsch H.T."/>
            <person name="Grewe F."/>
        </authorList>
    </citation>
    <scope>NUCLEOTIDE SEQUENCE [LARGE SCALE GENOMIC DNA]</scope>
    <source>
        <strain evidence="6 7">Grewe 0041</strain>
    </source>
</reference>
<feature type="compositionally biased region" description="Basic and acidic residues" evidence="4">
    <location>
        <begin position="344"/>
        <end position="365"/>
    </location>
</feature>
<dbReference type="PROSITE" id="PS00183">
    <property type="entry name" value="UBC_1"/>
    <property type="match status" value="1"/>
</dbReference>
<feature type="region of interest" description="Disordered" evidence="4">
    <location>
        <begin position="165"/>
        <end position="317"/>
    </location>
</feature>
<keyword evidence="1" id="KW-0808">Transferase</keyword>
<dbReference type="InterPro" id="IPR016135">
    <property type="entry name" value="UBQ-conjugating_enzyme/RWD"/>
</dbReference>
<evidence type="ECO:0000256" key="4">
    <source>
        <dbReference type="SAM" id="MobiDB-lite"/>
    </source>
</evidence>
<feature type="region of interest" description="Disordered" evidence="4">
    <location>
        <begin position="386"/>
        <end position="414"/>
    </location>
</feature>
<organism evidence="6 7">
    <name type="scientific">Lepraria finkii</name>
    <dbReference type="NCBI Taxonomy" id="1340010"/>
    <lineage>
        <taxon>Eukaryota</taxon>
        <taxon>Fungi</taxon>
        <taxon>Dikarya</taxon>
        <taxon>Ascomycota</taxon>
        <taxon>Pezizomycotina</taxon>
        <taxon>Lecanoromycetes</taxon>
        <taxon>OSLEUM clade</taxon>
        <taxon>Lecanoromycetidae</taxon>
        <taxon>Lecanorales</taxon>
        <taxon>Lecanorineae</taxon>
        <taxon>Stereocaulaceae</taxon>
        <taxon>Lepraria</taxon>
    </lineage>
</organism>
<evidence type="ECO:0000256" key="3">
    <source>
        <dbReference type="PROSITE-ProRule" id="PRU10133"/>
    </source>
</evidence>
<feature type="compositionally biased region" description="Basic and acidic residues" evidence="4">
    <location>
        <begin position="303"/>
        <end position="312"/>
    </location>
</feature>
<sequence>MNSSTIRRLAADHASLHNSELPPHYLFPSSSLDSSIPDDLTQLTILLTGPQGTPYSQGLWKLFFKIPEDYPKSPPKASFRTRIWHPNVEENTGSVCVDTLKKDWQSSLTLRDVLITISCLLIQPNPDSALNATAGHLLQDDYESFARQARLMTSIHAGIPAELREAASAAKRRGEDPRTTTSEDTERRVTIKGKSASSSSEVMKKLPQRITSTQSAPLPRLITQNDDSAGEEDEKSESKENDPMLSPSPVSTQVPRRPTLAKRPLSDLPTPVEPDEDSVDAPLLSPSEQNIANNASPTSSGESSRKGSRLAERSTSVNFTGRGLQDVKANGLAAIPFEASSTDDSVRSAKRVCSEEGKENVSENHRFMSLPERFLPMAGDTIKASLSAPRKASGPGSLGVGGVKGRSRVGLRRL</sequence>